<dbReference type="InterPro" id="IPR011708">
    <property type="entry name" value="DNA_pol3_alpha_NTPase_dom"/>
</dbReference>
<evidence type="ECO:0000256" key="4">
    <source>
        <dbReference type="ARBA" id="ARBA00022695"/>
    </source>
</evidence>
<keyword evidence="10" id="KW-1185">Reference proteome</keyword>
<dbReference type="Pfam" id="PF02811">
    <property type="entry name" value="PHP"/>
    <property type="match status" value="1"/>
</dbReference>
<dbReference type="InterPro" id="IPR004013">
    <property type="entry name" value="PHP_dom"/>
</dbReference>
<dbReference type="PANTHER" id="PTHR32294:SF0">
    <property type="entry name" value="DNA POLYMERASE III SUBUNIT ALPHA"/>
    <property type="match status" value="1"/>
</dbReference>
<dbReference type="Gene3D" id="1.10.150.870">
    <property type="match status" value="1"/>
</dbReference>
<dbReference type="eggNOG" id="COG0587">
    <property type="taxonomic scope" value="Bacteria"/>
</dbReference>
<comment type="catalytic activity">
    <reaction evidence="7">
        <text>DNA(n) + a 2'-deoxyribonucleoside 5'-triphosphate = DNA(n+1) + diphosphate</text>
        <dbReference type="Rhea" id="RHEA:22508"/>
        <dbReference type="Rhea" id="RHEA-COMP:17339"/>
        <dbReference type="Rhea" id="RHEA-COMP:17340"/>
        <dbReference type="ChEBI" id="CHEBI:33019"/>
        <dbReference type="ChEBI" id="CHEBI:61560"/>
        <dbReference type="ChEBI" id="CHEBI:173112"/>
        <dbReference type="EC" id="2.7.7.7"/>
    </reaction>
</comment>
<dbReference type="CDD" id="cd04485">
    <property type="entry name" value="DnaE_OBF"/>
    <property type="match status" value="1"/>
</dbReference>
<keyword evidence="4 9" id="KW-0548">Nucleotidyltransferase</keyword>
<evidence type="ECO:0000259" key="8">
    <source>
        <dbReference type="SMART" id="SM00481"/>
    </source>
</evidence>
<dbReference type="STRING" id="517418.Ctha_1915"/>
<dbReference type="SMART" id="SM00481">
    <property type="entry name" value="POLIIIAc"/>
    <property type="match status" value="1"/>
</dbReference>
<name>B3QUC0_CHLT3</name>
<reference evidence="9 10" key="1">
    <citation type="submission" date="2008-06" db="EMBL/GenBank/DDBJ databases">
        <title>Complete sequence of Chloroherpeton thalassium ATCC 35110.</title>
        <authorList>
            <consortium name="US DOE Joint Genome Institute"/>
            <person name="Lucas S."/>
            <person name="Copeland A."/>
            <person name="Lapidus A."/>
            <person name="Glavina del Rio T."/>
            <person name="Dalin E."/>
            <person name="Tice H."/>
            <person name="Bruce D."/>
            <person name="Goodwin L."/>
            <person name="Pitluck S."/>
            <person name="Schmutz J."/>
            <person name="Larimer F."/>
            <person name="Land M."/>
            <person name="Hauser L."/>
            <person name="Kyrpides N."/>
            <person name="Mikhailova N."/>
            <person name="Liu Z."/>
            <person name="Li T."/>
            <person name="Zhao F."/>
            <person name="Overmann J."/>
            <person name="Bryant D.A."/>
            <person name="Richardson P."/>
        </authorList>
    </citation>
    <scope>NUCLEOTIDE SEQUENCE [LARGE SCALE GENOMIC DNA]</scope>
    <source>
        <strain evidence="10">ATCC 35110 / GB-78</strain>
    </source>
</reference>
<dbReference type="OrthoDB" id="9803237at2"/>
<evidence type="ECO:0000313" key="10">
    <source>
        <dbReference type="Proteomes" id="UP000001208"/>
    </source>
</evidence>
<proteinExistence type="predicted"/>
<dbReference type="InterPro" id="IPR040982">
    <property type="entry name" value="DNA_pol3_finger"/>
</dbReference>
<dbReference type="InterPro" id="IPR003141">
    <property type="entry name" value="Pol/His_phosphatase_N"/>
</dbReference>
<dbReference type="Proteomes" id="UP000001208">
    <property type="component" value="Chromosome"/>
</dbReference>
<dbReference type="AlphaFoldDB" id="B3QUC0"/>
<dbReference type="RefSeq" id="WP_012500453.1">
    <property type="nucleotide sequence ID" value="NC_011026.1"/>
</dbReference>
<dbReference type="InterPro" id="IPR004805">
    <property type="entry name" value="DnaE2/DnaE/PolC"/>
</dbReference>
<evidence type="ECO:0000313" key="9">
    <source>
        <dbReference type="EMBL" id="ACF14369.1"/>
    </source>
</evidence>
<evidence type="ECO:0000256" key="6">
    <source>
        <dbReference type="ARBA" id="ARBA00022932"/>
    </source>
</evidence>
<dbReference type="SUPFAM" id="SSF89550">
    <property type="entry name" value="PHP domain-like"/>
    <property type="match status" value="1"/>
</dbReference>
<dbReference type="Gene3D" id="1.10.10.1600">
    <property type="entry name" value="Bacterial DNA polymerase III alpha subunit, thumb domain"/>
    <property type="match status" value="1"/>
</dbReference>
<keyword evidence="6" id="KW-0239">DNA-directed DNA polymerase</keyword>
<dbReference type="GO" id="GO:0008408">
    <property type="term" value="F:3'-5' exonuclease activity"/>
    <property type="evidence" value="ECO:0007669"/>
    <property type="project" value="InterPro"/>
</dbReference>
<dbReference type="EC" id="2.7.7.7" evidence="1"/>
<feature type="domain" description="Polymerase/histidinol phosphatase N-terminal" evidence="8">
    <location>
        <begin position="5"/>
        <end position="72"/>
    </location>
</feature>
<keyword evidence="3 9" id="KW-0808">Transferase</keyword>
<dbReference type="HOGENOM" id="CLU_001600_0_0_10"/>
<evidence type="ECO:0000256" key="5">
    <source>
        <dbReference type="ARBA" id="ARBA00022705"/>
    </source>
</evidence>
<dbReference type="EMBL" id="CP001100">
    <property type="protein sequence ID" value="ACF14369.1"/>
    <property type="molecule type" value="Genomic_DNA"/>
</dbReference>
<dbReference type="InterPro" id="IPR029460">
    <property type="entry name" value="DNAPol_HHH"/>
</dbReference>
<accession>B3QUC0</accession>
<gene>
    <name evidence="9" type="ordered locus">Ctha_1915</name>
</gene>
<evidence type="ECO:0000256" key="3">
    <source>
        <dbReference type="ARBA" id="ARBA00022679"/>
    </source>
</evidence>
<dbReference type="PANTHER" id="PTHR32294">
    <property type="entry name" value="DNA POLYMERASE III SUBUNIT ALPHA"/>
    <property type="match status" value="1"/>
</dbReference>
<dbReference type="Gene3D" id="3.20.20.140">
    <property type="entry name" value="Metal-dependent hydrolases"/>
    <property type="match status" value="1"/>
</dbReference>
<dbReference type="InterPro" id="IPR016195">
    <property type="entry name" value="Pol/histidinol_Pase-like"/>
</dbReference>
<dbReference type="Pfam" id="PF14579">
    <property type="entry name" value="HHH_6"/>
    <property type="match status" value="1"/>
</dbReference>
<dbReference type="Pfam" id="PF07733">
    <property type="entry name" value="DNA_pol3_alpha"/>
    <property type="match status" value="1"/>
</dbReference>
<dbReference type="NCBIfam" id="TIGR00594">
    <property type="entry name" value="polc"/>
    <property type="match status" value="2"/>
</dbReference>
<organism evidence="9 10">
    <name type="scientific">Chloroherpeton thalassium (strain ATCC 35110 / GB-78)</name>
    <dbReference type="NCBI Taxonomy" id="517418"/>
    <lineage>
        <taxon>Bacteria</taxon>
        <taxon>Pseudomonadati</taxon>
        <taxon>Chlorobiota</taxon>
        <taxon>Chlorobiia</taxon>
        <taxon>Chlorobiales</taxon>
        <taxon>Chloroherpetonaceae</taxon>
        <taxon>Chloroherpeton</taxon>
    </lineage>
</organism>
<evidence type="ECO:0000256" key="2">
    <source>
        <dbReference type="ARBA" id="ARBA00019114"/>
    </source>
</evidence>
<evidence type="ECO:0000256" key="1">
    <source>
        <dbReference type="ARBA" id="ARBA00012417"/>
    </source>
</evidence>
<dbReference type="GO" id="GO:0006260">
    <property type="term" value="P:DNA replication"/>
    <property type="evidence" value="ECO:0007669"/>
    <property type="project" value="UniProtKB-KW"/>
</dbReference>
<evidence type="ECO:0000256" key="7">
    <source>
        <dbReference type="ARBA" id="ARBA00049244"/>
    </source>
</evidence>
<dbReference type="KEGG" id="cts:Ctha_1915"/>
<sequence>MSEFIHLHTHTHYSMQSSTIMPGELFAECQKLDMAAVGVTDYSSMFNMPELFSYAKKHEVKLIIGAELFLVPGAMTEKKEQVLYHLILLVKNETGYKNLCKILSAAARDGFYKQMPRADFNLIQKNAEGLICLTACREGELSQYILKDEIDKARDFVARYKNLFQDDFYIEMHSHNAPDDARLNEAKIALAKEFGIKLVATNDVHYLKKEDAQYQDALQALKNKQTLSSPNRNRLPTEHFYLKTPDEMARMFDNAQGELVNTLEIAEKCTFVFNDQQPHLPHFPIPSEFENDEAYLRHLTYEGAKKKYGDLDAMGEKGAEVRERIEYELSIICKMGYATYFLIVSDLISASREMGYSVGPGRGSAAGSIVAYLTNITQVDPIKYKLLFERFLNPERVSMPDIDIDFTPVGKQRVLDYTIKKYGAASVAKVIAVGTLGAKAAIRDVGRVLDINLQTVDKIAKLVPGKPGMTLSKAADQVKEFAELESSPEQKIQKLMKFAKALEGRARNVSMHAAAVVVTDGPVEEVVPLYVSNKIETEERRYIDEFDEKSEKEKGKGKSGDDQKQVVTQFDKDWIEKAGLLKIDYLGLETLAVVDETLRLIQKRYGVTIDLESVPIDDKKAYKIFQEGKMAGIFQFESQGMQQYMMKLRPTVIGDIIAMSALYRPGALNARIDENRNAVDLFVDRKNGREKIEYMHPMLAEILEETYGVIVYQEQVMLVSQVMGGFSLAKADNLRKAMGKKKPEIMAKFKDEFVEGAVEKSVDKAVATGIFDLMAEFAGYGFNKSHSAAYGILAYWTAYLKAHYTAEFMAAILNSEAGDTARMKHLTDEAKSMGIAILPPSINHSDALFMVEDIEKGKKAIRVGFSAIKHVGGAAREIVRSRWRRKEPFADLFDLCSTVDLRVVNKKALECLIEAGALDEFDENRAKLIGNLPKAVEYGQKRNKSATLGQEGFFNDENFFADKADAYPEMEEFEPWPDAEKLEREKNLIGFYVSTHPLEPYRRDYEAFATIKLSDKDIQNKRLQKVIGVIVETKKHFDKKGNEMMFGVIEDFTGKADFTVFASVYEKFESVLKKDSIILLVAEAELQEGQIKLLVNEALPIQSVRERFISGIVLRLDSSDESCLGKAAKVKEICEENQGGIPLNFEVIIEEGDEQQLLQLFSRNISVQAENEVLDKFAAVVGEEFVKIRA</sequence>
<dbReference type="Pfam" id="PF17657">
    <property type="entry name" value="DNA_pol3_finger"/>
    <property type="match status" value="1"/>
</dbReference>
<dbReference type="GO" id="GO:0003887">
    <property type="term" value="F:DNA-directed DNA polymerase activity"/>
    <property type="evidence" value="ECO:0007669"/>
    <property type="project" value="UniProtKB-KW"/>
</dbReference>
<protein>
    <recommendedName>
        <fullName evidence="2">DNA polymerase III subunit alpha</fullName>
        <ecNumber evidence="1">2.7.7.7</ecNumber>
    </recommendedName>
</protein>
<dbReference type="InterPro" id="IPR041931">
    <property type="entry name" value="DNA_pol3_alpha_thumb_dom"/>
</dbReference>
<keyword evidence="5" id="KW-0235">DNA replication</keyword>